<keyword evidence="9" id="KW-1185">Reference proteome</keyword>
<dbReference type="PANTHER" id="PTHR47053">
    <property type="entry name" value="MUREIN DD-ENDOPEPTIDASE MEPH-RELATED"/>
    <property type="match status" value="1"/>
</dbReference>
<name>A0A7C9BDR5_9BACT</name>
<evidence type="ECO:0000256" key="4">
    <source>
        <dbReference type="ARBA" id="ARBA00022807"/>
    </source>
</evidence>
<dbReference type="GO" id="GO:0008234">
    <property type="term" value="F:cysteine-type peptidase activity"/>
    <property type="evidence" value="ECO:0007669"/>
    <property type="project" value="UniProtKB-KW"/>
</dbReference>
<dbReference type="InterPro" id="IPR038765">
    <property type="entry name" value="Papain-like_cys_pep_sf"/>
</dbReference>
<feature type="signal peptide" evidence="6">
    <location>
        <begin position="1"/>
        <end position="28"/>
    </location>
</feature>
<comment type="similarity">
    <text evidence="1">Belongs to the peptidase C40 family.</text>
</comment>
<dbReference type="EMBL" id="WHLY01000002">
    <property type="protein sequence ID" value="MPR32303.1"/>
    <property type="molecule type" value="Genomic_DNA"/>
</dbReference>
<reference evidence="8 9" key="1">
    <citation type="submission" date="2019-10" db="EMBL/GenBank/DDBJ databases">
        <title>Draft Genome Sequence of Cytophagaceae sp. SJW1-29.</title>
        <authorList>
            <person name="Choi A."/>
        </authorList>
    </citation>
    <scope>NUCLEOTIDE SEQUENCE [LARGE SCALE GENOMIC DNA]</scope>
    <source>
        <strain evidence="8 9">SJW1-29</strain>
    </source>
</reference>
<accession>A0A7C9BDR5</accession>
<dbReference type="SUPFAM" id="SSF54001">
    <property type="entry name" value="Cysteine proteinases"/>
    <property type="match status" value="1"/>
</dbReference>
<keyword evidence="4" id="KW-0788">Thiol protease</keyword>
<dbReference type="AlphaFoldDB" id="A0A7C9BDR5"/>
<evidence type="ECO:0000256" key="6">
    <source>
        <dbReference type="SAM" id="SignalP"/>
    </source>
</evidence>
<keyword evidence="2" id="KW-0645">Protease</keyword>
<feature type="chain" id="PRO_5029000720" evidence="6">
    <location>
        <begin position="29"/>
        <end position="203"/>
    </location>
</feature>
<comment type="caution">
    <text evidence="8">The sequence shown here is derived from an EMBL/GenBank/DDBJ whole genome shotgun (WGS) entry which is preliminary data.</text>
</comment>
<keyword evidence="6" id="KW-0732">Signal</keyword>
<dbReference type="GO" id="GO:0006508">
    <property type="term" value="P:proteolysis"/>
    <property type="evidence" value="ECO:0007669"/>
    <property type="project" value="UniProtKB-KW"/>
</dbReference>
<gene>
    <name evidence="8" type="ORF">GBK04_02810</name>
</gene>
<evidence type="ECO:0000256" key="1">
    <source>
        <dbReference type="ARBA" id="ARBA00007074"/>
    </source>
</evidence>
<dbReference type="InterPro" id="IPR000064">
    <property type="entry name" value="NLP_P60_dom"/>
</dbReference>
<dbReference type="PROSITE" id="PS51257">
    <property type="entry name" value="PROKAR_LIPOPROTEIN"/>
    <property type="match status" value="1"/>
</dbReference>
<dbReference type="Proteomes" id="UP000479293">
    <property type="component" value="Unassembled WGS sequence"/>
</dbReference>
<dbReference type="RefSeq" id="WP_152756659.1">
    <property type="nucleotide sequence ID" value="NZ_WHLY01000002.1"/>
</dbReference>
<organism evidence="8 9">
    <name type="scientific">Salmonirosea aquatica</name>
    <dbReference type="NCBI Taxonomy" id="2654236"/>
    <lineage>
        <taxon>Bacteria</taxon>
        <taxon>Pseudomonadati</taxon>
        <taxon>Bacteroidota</taxon>
        <taxon>Cytophagia</taxon>
        <taxon>Cytophagales</taxon>
        <taxon>Spirosomataceae</taxon>
        <taxon>Salmonirosea</taxon>
    </lineage>
</organism>
<dbReference type="InterPro" id="IPR051202">
    <property type="entry name" value="Peptidase_C40"/>
</dbReference>
<sequence length="203" mass="22631">MKRSISTPIPFFSLLLFSLLLQSCAVFKSSPYVPPNQRASAKRPTSHRGPANRGPAKNTVTARPVSRPTGPYAQHVREVIKGARNYTGTPYLLGGNDNLGIDCSGLICTVYNNLGYKVPRISWQQAEFGRDIPRVEDIQPGDWIFFVPESGQEGYVSHAGIVTEVRGKNDIQFIHASSSRGVREDNLFSNYFKNRFVKALRPF</sequence>
<dbReference type="Pfam" id="PF00877">
    <property type="entry name" value="NLPC_P60"/>
    <property type="match status" value="1"/>
</dbReference>
<feature type="domain" description="NlpC/P60" evidence="7">
    <location>
        <begin position="73"/>
        <end position="203"/>
    </location>
</feature>
<evidence type="ECO:0000256" key="3">
    <source>
        <dbReference type="ARBA" id="ARBA00022801"/>
    </source>
</evidence>
<keyword evidence="3 8" id="KW-0378">Hydrolase</keyword>
<dbReference type="PANTHER" id="PTHR47053:SF1">
    <property type="entry name" value="MUREIN DD-ENDOPEPTIDASE MEPH-RELATED"/>
    <property type="match status" value="1"/>
</dbReference>
<dbReference type="PROSITE" id="PS51935">
    <property type="entry name" value="NLPC_P60"/>
    <property type="match status" value="1"/>
</dbReference>
<proteinExistence type="inferred from homology"/>
<evidence type="ECO:0000256" key="5">
    <source>
        <dbReference type="SAM" id="MobiDB-lite"/>
    </source>
</evidence>
<evidence type="ECO:0000259" key="7">
    <source>
        <dbReference type="PROSITE" id="PS51935"/>
    </source>
</evidence>
<evidence type="ECO:0000313" key="8">
    <source>
        <dbReference type="EMBL" id="MPR32303.1"/>
    </source>
</evidence>
<dbReference type="Gene3D" id="3.90.1720.10">
    <property type="entry name" value="endopeptidase domain like (from Nostoc punctiforme)"/>
    <property type="match status" value="1"/>
</dbReference>
<protein>
    <submittedName>
        <fullName evidence="8">Glycoside hydrolase</fullName>
    </submittedName>
</protein>
<evidence type="ECO:0000313" key="9">
    <source>
        <dbReference type="Proteomes" id="UP000479293"/>
    </source>
</evidence>
<evidence type="ECO:0000256" key="2">
    <source>
        <dbReference type="ARBA" id="ARBA00022670"/>
    </source>
</evidence>
<feature type="region of interest" description="Disordered" evidence="5">
    <location>
        <begin position="33"/>
        <end position="68"/>
    </location>
</feature>